<evidence type="ECO:0008006" key="3">
    <source>
        <dbReference type="Google" id="ProtNLM"/>
    </source>
</evidence>
<evidence type="ECO:0000313" key="2">
    <source>
        <dbReference type="Proteomes" id="UP000196475"/>
    </source>
</evidence>
<sequence length="493" mass="48715">MAYTPTVWKNREVERPRTYQLQDNGDGTTTLIPAEGNVIEAGTPIIADNMNKIEQGIKEAHDQLDSIASDISDIRADIGDKSQLQTNDKSNLVAAVNELFTSVGSGKALIAAAITDKGVPTSPTDTFATMAANIGAIETGLDSFFGDGSDGDFNSTGNVTFPVTAHSGLVVKQYRSFRLNAGHTMTVDNPCRGLIIYVQEDCIIDGIIDMSQKACLAPNGEPLPMVITKDLDKYYRLTTVLQSLRGGAGGNGGYGGGYNNAFRQTSVGIGGQGRQCLGGFGGGGSGGSAVRGSGDSGYFGGIGGSIEYAELGGGDGTNTIINANATSGVQAQGINAYNGAGGSGAINMDGGAGNLFRKGGKCNGGGGGGGGGSGKTLGAQGGDGQFAGGFICLIVGGNLSISGSLKANGGNGGNGGAGGAINATWPTGGGGGGGGSGGGVIAIFHRGTYTNYGSIQVNGGNGGAGGSGAWEVGEPGGPGQSGSVGSIHIEQIA</sequence>
<protein>
    <recommendedName>
        <fullName evidence="3">Tail fiber protein</fullName>
    </recommendedName>
</protein>
<dbReference type="Proteomes" id="UP000196475">
    <property type="component" value="Unassembled WGS sequence"/>
</dbReference>
<accession>A0A1Y3PHQ1</accession>
<proteinExistence type="predicted"/>
<name>A0A1Y3PHQ1_9BACI</name>
<dbReference type="EMBL" id="LZRT01000087">
    <property type="protein sequence ID" value="OUM86644.1"/>
    <property type="molecule type" value="Genomic_DNA"/>
</dbReference>
<dbReference type="AlphaFoldDB" id="A0A1Y3PHQ1"/>
<organism evidence="1 2">
    <name type="scientific">Bacillus thermozeamaize</name>
    <dbReference type="NCBI Taxonomy" id="230954"/>
    <lineage>
        <taxon>Bacteria</taxon>
        <taxon>Bacillati</taxon>
        <taxon>Bacillota</taxon>
        <taxon>Bacilli</taxon>
        <taxon>Bacillales</taxon>
        <taxon>Bacillaceae</taxon>
        <taxon>Bacillus</taxon>
    </lineage>
</organism>
<comment type="caution">
    <text evidence="1">The sequence shown here is derived from an EMBL/GenBank/DDBJ whole genome shotgun (WGS) entry which is preliminary data.</text>
</comment>
<gene>
    <name evidence="1" type="ORF">BAA01_11590</name>
</gene>
<reference evidence="2" key="1">
    <citation type="submission" date="2016-06" db="EMBL/GenBank/DDBJ databases">
        <authorList>
            <person name="Nascimento L."/>
            <person name="Pereira R.V."/>
            <person name="Martins L.F."/>
            <person name="Quaggio R.B."/>
            <person name="Silva A.M."/>
            <person name="Setubal J.C."/>
        </authorList>
    </citation>
    <scope>NUCLEOTIDE SEQUENCE [LARGE SCALE GENOMIC DNA]</scope>
</reference>
<evidence type="ECO:0000313" key="1">
    <source>
        <dbReference type="EMBL" id="OUM86644.1"/>
    </source>
</evidence>